<evidence type="ECO:0000313" key="2">
    <source>
        <dbReference type="Proteomes" id="UP000285961"/>
    </source>
</evidence>
<comment type="caution">
    <text evidence="1">The sequence shown here is derived from an EMBL/GenBank/DDBJ whole genome shotgun (WGS) entry which is preliminary data.</text>
</comment>
<dbReference type="EMBL" id="QZKI01000143">
    <property type="protein sequence ID" value="RJP64087.1"/>
    <property type="molecule type" value="Genomic_DNA"/>
</dbReference>
<gene>
    <name evidence="1" type="ORF">C4532_19895</name>
</gene>
<dbReference type="Gene3D" id="3.30.2010.20">
    <property type="match status" value="1"/>
</dbReference>
<dbReference type="Proteomes" id="UP000285961">
    <property type="component" value="Unassembled WGS sequence"/>
</dbReference>
<accession>A0A419EMX3</accession>
<name>A0A419EMX3_9BACT</name>
<proteinExistence type="predicted"/>
<evidence type="ECO:0000313" key="1">
    <source>
        <dbReference type="EMBL" id="RJP64087.1"/>
    </source>
</evidence>
<dbReference type="AlphaFoldDB" id="A0A419EMX3"/>
<dbReference type="InterPro" id="IPR010428">
    <property type="entry name" value="Zincin_1"/>
</dbReference>
<organism evidence="1 2">
    <name type="scientific">Candidatus Abyssobacteria bacterium SURF_17</name>
    <dbReference type="NCBI Taxonomy" id="2093361"/>
    <lineage>
        <taxon>Bacteria</taxon>
        <taxon>Pseudomonadati</taxon>
        <taxon>Candidatus Hydrogenedentota</taxon>
        <taxon>Candidatus Abyssobacteria</taxon>
    </lineage>
</organism>
<dbReference type="InterPro" id="IPR038555">
    <property type="entry name" value="Zincin_1_sf"/>
</dbReference>
<dbReference type="SUPFAM" id="SSF55486">
    <property type="entry name" value="Metalloproteases ('zincins'), catalytic domain"/>
    <property type="match status" value="1"/>
</dbReference>
<protein>
    <submittedName>
        <fullName evidence="1">Metallopeptidase family protein</fullName>
    </submittedName>
</protein>
<dbReference type="CDD" id="cd12952">
    <property type="entry name" value="MMP_ACEL2062"/>
    <property type="match status" value="1"/>
</dbReference>
<sequence length="122" mass="13937">MRMNRKKFEKVVEEALDELPEEIAEALSNVYVVVEDWPSREALESTGLRDRYELLALYEGVPLTDRGTSYAALPDRITIFQGPIESISRTDPELLGQIKKAVVHEIAHHFGIDDDRIHELGY</sequence>
<reference evidence="1 2" key="1">
    <citation type="journal article" date="2017" name="ISME J.">
        <title>Energy and carbon metabolisms in a deep terrestrial subsurface fluid microbial community.</title>
        <authorList>
            <person name="Momper L."/>
            <person name="Jungbluth S.P."/>
            <person name="Lee M.D."/>
            <person name="Amend J.P."/>
        </authorList>
    </citation>
    <scope>NUCLEOTIDE SEQUENCE [LARGE SCALE GENOMIC DNA]</scope>
    <source>
        <strain evidence="1">SURF_17</strain>
    </source>
</reference>
<dbReference type="Pfam" id="PF06262">
    <property type="entry name" value="Zincin_1"/>
    <property type="match status" value="1"/>
</dbReference>